<evidence type="ECO:0000313" key="2">
    <source>
        <dbReference type="EMBL" id="KPI84819.1"/>
    </source>
</evidence>
<dbReference type="GO" id="GO:0005743">
    <property type="term" value="C:mitochondrial inner membrane"/>
    <property type="evidence" value="ECO:0007669"/>
    <property type="project" value="TreeGrafter"/>
</dbReference>
<keyword evidence="3" id="KW-1185">Reference proteome</keyword>
<dbReference type="GO" id="GO:0006744">
    <property type="term" value="P:ubiquinone biosynthetic process"/>
    <property type="evidence" value="ECO:0007669"/>
    <property type="project" value="UniProtKB-UniRule"/>
</dbReference>
<dbReference type="AlphaFoldDB" id="A0A0N0P430"/>
<dbReference type="UniPathway" id="UPA00232"/>
<comment type="similarity">
    <text evidence="1">Belongs to the COQ9 family.</text>
</comment>
<keyword evidence="1" id="KW-0496">Mitochondrion</keyword>
<dbReference type="Proteomes" id="UP000038009">
    <property type="component" value="Unassembled WGS sequence"/>
</dbReference>
<dbReference type="EMBL" id="LJSK01000229">
    <property type="protein sequence ID" value="KPI84819.1"/>
    <property type="molecule type" value="Genomic_DNA"/>
</dbReference>
<comment type="subcellular location">
    <subcellularLocation>
        <location evidence="1">Mitochondrion</location>
    </subcellularLocation>
</comment>
<dbReference type="PANTHER" id="PTHR21427:SF19">
    <property type="entry name" value="UBIQUINONE BIOSYNTHESIS PROTEIN COQ9, MITOCHONDRIAL"/>
    <property type="match status" value="1"/>
</dbReference>
<evidence type="ECO:0000313" key="3">
    <source>
        <dbReference type="Proteomes" id="UP000038009"/>
    </source>
</evidence>
<name>A0A0N0P430_LEPSE</name>
<comment type="caution">
    <text evidence="2">The sequence shown here is derived from an EMBL/GenBank/DDBJ whole genome shotgun (WGS) entry which is preliminary data.</text>
</comment>
<protein>
    <recommendedName>
        <fullName evidence="1">Ubiquinone biosynthesis protein</fullName>
    </recommendedName>
</protein>
<accession>A0A0N0P430</accession>
<organism evidence="2 3">
    <name type="scientific">Leptomonas seymouri</name>
    <dbReference type="NCBI Taxonomy" id="5684"/>
    <lineage>
        <taxon>Eukaryota</taxon>
        <taxon>Discoba</taxon>
        <taxon>Euglenozoa</taxon>
        <taxon>Kinetoplastea</taxon>
        <taxon>Metakinetoplastina</taxon>
        <taxon>Trypanosomatida</taxon>
        <taxon>Trypanosomatidae</taxon>
        <taxon>Leishmaniinae</taxon>
        <taxon>Leptomonas</taxon>
    </lineage>
</organism>
<reference evidence="2 3" key="1">
    <citation type="journal article" date="2015" name="PLoS Pathog.">
        <title>Leptomonas seymouri: Adaptations to the Dixenous Life Cycle Analyzed by Genome Sequencing, Transcriptome Profiling and Co-infection with Leishmania donovani.</title>
        <authorList>
            <person name="Kraeva N."/>
            <person name="Butenko A."/>
            <person name="Hlavacova J."/>
            <person name="Kostygov A."/>
            <person name="Myskova J."/>
            <person name="Grybchuk D."/>
            <person name="Lestinova T."/>
            <person name="Votypka J."/>
            <person name="Volf P."/>
            <person name="Opperdoes F."/>
            <person name="Flegontov P."/>
            <person name="Lukes J."/>
            <person name="Yurchenko V."/>
        </authorList>
    </citation>
    <scope>NUCLEOTIDE SEQUENCE [LARGE SCALE GENOMIC DNA]</scope>
    <source>
        <strain evidence="2 3">ATCC 30220</strain>
    </source>
</reference>
<dbReference type="OMA" id="PIALVEH"/>
<dbReference type="VEuPathDB" id="TriTrypDB:Lsey_0229_0060"/>
<proteinExistence type="inferred from homology"/>
<keyword evidence="1" id="KW-0446">Lipid-binding</keyword>
<dbReference type="OrthoDB" id="619536at2759"/>
<dbReference type="InterPro" id="IPR012762">
    <property type="entry name" value="Ubiq_biosynth_COQ9"/>
</dbReference>
<gene>
    <name evidence="2" type="ORF">ABL78_6127</name>
</gene>
<dbReference type="PANTHER" id="PTHR21427">
    <property type="entry name" value="UBIQUINONE BIOSYNTHESIS PROTEIN COQ9, MITOCHONDRIAL"/>
    <property type="match status" value="1"/>
</dbReference>
<keyword evidence="1" id="KW-0831">Ubiquinone biosynthesis</keyword>
<sequence length="270" mass="29446">MCAALSPANFQLRNKILSEAAKHVRKTGFTTLALTAALKTIDDQKLKSSTLVHLFSRGFPIALVEYVVKSSNQAVQQELELTFSKDAVVRSIEANLENFLQERFSLPTERDVVEKALLTKIELLRPLAAHWPSAVALECCPSNAPYTAMNLAEFVDTTAYYMERVGALNELLDPARRVLQSKAMASHLQFAGTKDSAGVAASSFLKSFLHGIPLSSGPHAGHSGISPLWFLRRGQLVLLYGTAMSSLLGDVSRNAADTRALTRKAVNTLF</sequence>
<comment type="function">
    <text evidence="1">Membrane-associated protein that warps the membrane surface to access and bind aromatic isoprenes with high specificity, including ubiquinone (CoQ) isoprene intermediates and presents them directly to Coq7, therefore facilitating the Coq7-mediated hydroxylase step. Participates in the biosynthesis of coenzyme Q, also named ubiquinone, an essential lipid-soluble electron transporter for aerobic cellular respiration.</text>
</comment>
<dbReference type="GO" id="GO:0008289">
    <property type="term" value="F:lipid binding"/>
    <property type="evidence" value="ECO:0007669"/>
    <property type="project" value="UniProtKB-UniRule"/>
</dbReference>
<evidence type="ECO:0000256" key="1">
    <source>
        <dbReference type="RuleBase" id="RU366063"/>
    </source>
</evidence>
<comment type="pathway">
    <text evidence="1">Cofactor biosynthesis; ubiquinone biosynthesis.</text>
</comment>